<dbReference type="PRINTS" id="PR00778">
    <property type="entry name" value="HTHARSR"/>
</dbReference>
<dbReference type="InterPro" id="IPR036390">
    <property type="entry name" value="WH_DNA-bd_sf"/>
</dbReference>
<comment type="caution">
    <text evidence="3">The sequence shown here is derived from an EMBL/GenBank/DDBJ whole genome shotgun (WGS) entry which is preliminary data.</text>
</comment>
<dbReference type="Proteomes" id="UP000019063">
    <property type="component" value="Unassembled WGS sequence"/>
</dbReference>
<sequence length="281" mass="30415">MESDIISQFSALAHPGRLGVFRLLVRRAPDQVPAGEIAAALNLPASTLSPYLAQLRQAGLVTERRHGTSRRYAAHVDGAVEMVDFLLGDCCRGRVPLCPHPGASVRETSDMPHRPYRVLFICTGNSARSIFAEALLRDLGGDRFEVHSAGTSPQSELNPLAVKMLASKGHDTSTLRAKNVEEFRGAEPAPLDFVFTVCDRAANEDCPAWAGQPVSAHWGQPDPVAATGTEAERMLAFQSVYGALRNRIQAFVALPIDSLDRAALQRRVDDIAHLDQTGETA</sequence>
<organism evidence="3 4">
    <name type="scientific">Roseivivax marinus</name>
    <dbReference type="NCBI Taxonomy" id="1379903"/>
    <lineage>
        <taxon>Bacteria</taxon>
        <taxon>Pseudomonadati</taxon>
        <taxon>Pseudomonadota</taxon>
        <taxon>Alphaproteobacteria</taxon>
        <taxon>Rhodobacterales</taxon>
        <taxon>Roseobacteraceae</taxon>
        <taxon>Roseivivax</taxon>
    </lineage>
</organism>
<dbReference type="PROSITE" id="PS50987">
    <property type="entry name" value="HTH_ARSR_2"/>
    <property type="match status" value="1"/>
</dbReference>
<dbReference type="InterPro" id="IPR011991">
    <property type="entry name" value="ArsR-like_HTH"/>
</dbReference>
<dbReference type="PANTHER" id="PTHR43428:SF1">
    <property type="entry name" value="ARSENATE REDUCTASE"/>
    <property type="match status" value="1"/>
</dbReference>
<dbReference type="AlphaFoldDB" id="W4HNW3"/>
<evidence type="ECO:0000313" key="4">
    <source>
        <dbReference type="Proteomes" id="UP000019063"/>
    </source>
</evidence>
<dbReference type="CDD" id="cd16345">
    <property type="entry name" value="LMWP_ArsC"/>
    <property type="match status" value="1"/>
</dbReference>
<dbReference type="InterPro" id="IPR036196">
    <property type="entry name" value="Ptyr_pPase_sf"/>
</dbReference>
<dbReference type="eggNOG" id="COG0394">
    <property type="taxonomic scope" value="Bacteria"/>
</dbReference>
<dbReference type="STRING" id="1379903.ATO8_00920"/>
<dbReference type="SMART" id="SM00418">
    <property type="entry name" value="HTH_ARSR"/>
    <property type="match status" value="1"/>
</dbReference>
<name>W4HNW3_9RHOB</name>
<dbReference type="Pfam" id="PF12840">
    <property type="entry name" value="HTH_20"/>
    <property type="match status" value="1"/>
</dbReference>
<dbReference type="InterPro" id="IPR036388">
    <property type="entry name" value="WH-like_DNA-bd_sf"/>
</dbReference>
<dbReference type="InterPro" id="IPR023485">
    <property type="entry name" value="Ptyr_pPase"/>
</dbReference>
<keyword evidence="1" id="KW-0059">Arsenical resistance</keyword>
<evidence type="ECO:0000259" key="2">
    <source>
        <dbReference type="PROSITE" id="PS50987"/>
    </source>
</evidence>
<proteinExistence type="predicted"/>
<dbReference type="EMBL" id="AQQW01000001">
    <property type="protein sequence ID" value="ETW14427.1"/>
    <property type="molecule type" value="Genomic_DNA"/>
</dbReference>
<protein>
    <submittedName>
        <fullName evidence="3">ArsR family transcriptional regulator</fullName>
    </submittedName>
</protein>
<accession>W4HNW3</accession>
<dbReference type="Gene3D" id="3.40.50.2300">
    <property type="match status" value="1"/>
</dbReference>
<dbReference type="InterPro" id="IPR001845">
    <property type="entry name" value="HTH_ArsR_DNA-bd_dom"/>
</dbReference>
<dbReference type="GO" id="GO:0046685">
    <property type="term" value="P:response to arsenic-containing substance"/>
    <property type="evidence" value="ECO:0007669"/>
    <property type="project" value="UniProtKB-KW"/>
</dbReference>
<gene>
    <name evidence="3" type="ORF">ATO8_00920</name>
</gene>
<dbReference type="Pfam" id="PF01451">
    <property type="entry name" value="LMWPc"/>
    <property type="match status" value="1"/>
</dbReference>
<reference evidence="3 4" key="1">
    <citation type="journal article" date="2014" name="Antonie Van Leeuwenhoek">
        <title>Roseivivax atlanticus sp. nov., isolated from surface seawater of the Atlantic Ocean.</title>
        <authorList>
            <person name="Li G."/>
            <person name="Lai Q."/>
            <person name="Liu X."/>
            <person name="Sun F."/>
            <person name="Shao Z."/>
        </authorList>
    </citation>
    <scope>NUCLEOTIDE SEQUENCE [LARGE SCALE GENOMIC DNA]</scope>
    <source>
        <strain evidence="3 4">22II-s10s</strain>
    </source>
</reference>
<dbReference type="SUPFAM" id="SSF52788">
    <property type="entry name" value="Phosphotyrosine protein phosphatases I"/>
    <property type="match status" value="1"/>
</dbReference>
<dbReference type="RefSeq" id="WP_043841302.1">
    <property type="nucleotide sequence ID" value="NZ_AQQW01000001.1"/>
</dbReference>
<feature type="domain" description="HTH arsR-type" evidence="2">
    <location>
        <begin position="1"/>
        <end position="94"/>
    </location>
</feature>
<dbReference type="SUPFAM" id="SSF46785">
    <property type="entry name" value="Winged helix' DNA-binding domain"/>
    <property type="match status" value="1"/>
</dbReference>
<dbReference type="CDD" id="cd00090">
    <property type="entry name" value="HTH_ARSR"/>
    <property type="match status" value="1"/>
</dbReference>
<dbReference type="PANTHER" id="PTHR43428">
    <property type="entry name" value="ARSENATE REDUCTASE"/>
    <property type="match status" value="1"/>
</dbReference>
<dbReference type="NCBIfam" id="NF033788">
    <property type="entry name" value="HTH_metalloreg"/>
    <property type="match status" value="1"/>
</dbReference>
<dbReference type="SMART" id="SM00226">
    <property type="entry name" value="LMWPc"/>
    <property type="match status" value="1"/>
</dbReference>
<dbReference type="GO" id="GO:0003700">
    <property type="term" value="F:DNA-binding transcription factor activity"/>
    <property type="evidence" value="ECO:0007669"/>
    <property type="project" value="InterPro"/>
</dbReference>
<dbReference type="eggNOG" id="COG0640">
    <property type="taxonomic scope" value="Bacteria"/>
</dbReference>
<keyword evidence="4" id="KW-1185">Reference proteome</keyword>
<evidence type="ECO:0000256" key="1">
    <source>
        <dbReference type="ARBA" id="ARBA00022849"/>
    </source>
</evidence>
<evidence type="ECO:0000313" key="3">
    <source>
        <dbReference type="EMBL" id="ETW14427.1"/>
    </source>
</evidence>
<dbReference type="Gene3D" id="1.10.10.10">
    <property type="entry name" value="Winged helix-like DNA-binding domain superfamily/Winged helix DNA-binding domain"/>
    <property type="match status" value="1"/>
</dbReference>